<organism evidence="3 4">
    <name type="scientific">Allokutzneria multivorans</name>
    <dbReference type="NCBI Taxonomy" id="1142134"/>
    <lineage>
        <taxon>Bacteria</taxon>
        <taxon>Bacillati</taxon>
        <taxon>Actinomycetota</taxon>
        <taxon>Actinomycetes</taxon>
        <taxon>Pseudonocardiales</taxon>
        <taxon>Pseudonocardiaceae</taxon>
        <taxon>Allokutzneria</taxon>
    </lineage>
</organism>
<keyword evidence="2" id="KW-0408">Iron</keyword>
<keyword evidence="2" id="KW-0503">Monooxygenase</keyword>
<comment type="similarity">
    <text evidence="1 2">Belongs to the cytochrome P450 family.</text>
</comment>
<dbReference type="PRINTS" id="PR00359">
    <property type="entry name" value="BP450"/>
</dbReference>
<name>A0ABP7TTS3_9PSEU</name>
<dbReference type="InterPro" id="IPR002397">
    <property type="entry name" value="Cyt_P450_B"/>
</dbReference>
<accession>A0ABP7TTS3</accession>
<keyword evidence="2" id="KW-0349">Heme</keyword>
<dbReference type="InterPro" id="IPR017972">
    <property type="entry name" value="Cyt_P450_CS"/>
</dbReference>
<dbReference type="RefSeq" id="WP_344883462.1">
    <property type="nucleotide sequence ID" value="NZ_BAABAL010000019.1"/>
</dbReference>
<sequence length="398" mass="44732">MSCPVSHQAMPVERVDPLMPPPGYAQLLAEAPVTKVLDLIGLQTWLVTRYADVRAVLGDPRFSSDFVAPELKGLREEEDFVKPFIRLDPPEHTRFRRALTGEFTVRQIRLLEPGIRQLVEDQLDQLEKAGKGADLVEHFALPIPSLVICQLLGVPYTDHDRFQSDSKLLLTRELAPEDRMRAANQLRDFMLELVHLKRREPDAALMTRLIERSAEMEQPFSDLELASIGMLLLVAGHETTANMIALTTVALLRQPEKIEALRADPGKVDAYVEEALRLLTIVQHGVRRLATEDIEVGGEVIREGEWVIASLAAGNRDPGVYPEPDELDADRKRVSHLSFGFGPHQCLGQQLARVELQIALAALFRRFPGLRVELPEGEEIPYKHDMLIYGVHSLPVAW</sequence>
<keyword evidence="2" id="KW-0560">Oxidoreductase</keyword>
<evidence type="ECO:0000313" key="4">
    <source>
        <dbReference type="Proteomes" id="UP001501747"/>
    </source>
</evidence>
<dbReference type="Pfam" id="PF00067">
    <property type="entry name" value="p450"/>
    <property type="match status" value="1"/>
</dbReference>
<evidence type="ECO:0000313" key="3">
    <source>
        <dbReference type="EMBL" id="GAA4030939.1"/>
    </source>
</evidence>
<dbReference type="Gene3D" id="1.10.630.10">
    <property type="entry name" value="Cytochrome P450"/>
    <property type="match status" value="1"/>
</dbReference>
<dbReference type="PRINTS" id="PR00385">
    <property type="entry name" value="P450"/>
</dbReference>
<dbReference type="PANTHER" id="PTHR46696:SF1">
    <property type="entry name" value="CYTOCHROME P450 YJIB-RELATED"/>
    <property type="match status" value="1"/>
</dbReference>
<dbReference type="InterPro" id="IPR001128">
    <property type="entry name" value="Cyt_P450"/>
</dbReference>
<dbReference type="SUPFAM" id="SSF48264">
    <property type="entry name" value="Cytochrome P450"/>
    <property type="match status" value="1"/>
</dbReference>
<dbReference type="CDD" id="cd11030">
    <property type="entry name" value="CYP105-like"/>
    <property type="match status" value="1"/>
</dbReference>
<proteinExistence type="inferred from homology"/>
<dbReference type="EMBL" id="BAABAL010000019">
    <property type="protein sequence ID" value="GAA4030939.1"/>
    <property type="molecule type" value="Genomic_DNA"/>
</dbReference>
<dbReference type="Proteomes" id="UP001501747">
    <property type="component" value="Unassembled WGS sequence"/>
</dbReference>
<keyword evidence="2" id="KW-0479">Metal-binding</keyword>
<keyword evidence="4" id="KW-1185">Reference proteome</keyword>
<reference evidence="4" key="1">
    <citation type="journal article" date="2019" name="Int. J. Syst. Evol. Microbiol.">
        <title>The Global Catalogue of Microorganisms (GCM) 10K type strain sequencing project: providing services to taxonomists for standard genome sequencing and annotation.</title>
        <authorList>
            <consortium name="The Broad Institute Genomics Platform"/>
            <consortium name="The Broad Institute Genome Sequencing Center for Infectious Disease"/>
            <person name="Wu L."/>
            <person name="Ma J."/>
        </authorList>
    </citation>
    <scope>NUCLEOTIDE SEQUENCE [LARGE SCALE GENOMIC DNA]</scope>
    <source>
        <strain evidence="4">JCM 17342</strain>
    </source>
</reference>
<evidence type="ECO:0000256" key="2">
    <source>
        <dbReference type="RuleBase" id="RU000461"/>
    </source>
</evidence>
<protein>
    <submittedName>
        <fullName evidence="3">Cytochrome P450</fullName>
    </submittedName>
</protein>
<evidence type="ECO:0000256" key="1">
    <source>
        <dbReference type="ARBA" id="ARBA00010617"/>
    </source>
</evidence>
<gene>
    <name evidence="3" type="ORF">GCM10022247_65050</name>
</gene>
<dbReference type="InterPro" id="IPR036396">
    <property type="entry name" value="Cyt_P450_sf"/>
</dbReference>
<dbReference type="PANTHER" id="PTHR46696">
    <property type="entry name" value="P450, PUTATIVE (EUROFUNG)-RELATED"/>
    <property type="match status" value="1"/>
</dbReference>
<comment type="caution">
    <text evidence="3">The sequence shown here is derived from an EMBL/GenBank/DDBJ whole genome shotgun (WGS) entry which is preliminary data.</text>
</comment>
<dbReference type="PROSITE" id="PS00086">
    <property type="entry name" value="CYTOCHROME_P450"/>
    <property type="match status" value="1"/>
</dbReference>